<feature type="domain" description="Sarcoglycan alpha/epsilon N-terminal" evidence="3">
    <location>
        <begin position="32"/>
        <end position="117"/>
    </location>
</feature>
<feature type="chain" id="PRO_5043028068" description="Epsilon-sarcoglycan" evidence="2">
    <location>
        <begin position="28"/>
        <end position="415"/>
    </location>
</feature>
<organism evidence="5 6">
    <name type="scientific">Polyplax serrata</name>
    <name type="common">Common mouse louse</name>
    <dbReference type="NCBI Taxonomy" id="468196"/>
    <lineage>
        <taxon>Eukaryota</taxon>
        <taxon>Metazoa</taxon>
        <taxon>Ecdysozoa</taxon>
        <taxon>Arthropoda</taxon>
        <taxon>Hexapoda</taxon>
        <taxon>Insecta</taxon>
        <taxon>Pterygota</taxon>
        <taxon>Neoptera</taxon>
        <taxon>Paraneoptera</taxon>
        <taxon>Psocodea</taxon>
        <taxon>Troctomorpha</taxon>
        <taxon>Phthiraptera</taxon>
        <taxon>Anoplura</taxon>
        <taxon>Polyplacidae</taxon>
        <taxon>Polyplax</taxon>
    </lineage>
</organism>
<sequence>MMKVTIIRSFSATVFIVAIFAWAEINGENVPATKVFVLPVEPAMFNWTRKMGDDFSYRASLLNAPDLPKWIEYLYSKRHKTGFLFGVPPQDQKELEIEIIGLNSRTYETRRRVIHLNVQKKPDPATHQVHLKIDNLNVDDFFDMHRMGRLLKIFKHKLWKESFFDLYFTFLTSAVSMGARRPLKPTEGEGVVVRLGSSNDFSNTLVELQEEVKPLWKLQNCPRDYKRTSVERIFRDEGFILDWCNFKLIYESAGSMKSMGDVFERTPEIDMMSEPFWSRPTKAEVARRSYTSEFTLTILVPTLIMIVLILLLSAILGIQREGVRDDSDVFFDSVFCICEDYCRSKKSITSNVEASQFSGSTSRPSNTMSAFAELYGTTRARTSNCQVASRAVTNWSSRPTPPPYNGAMWTTVVDF</sequence>
<evidence type="ECO:0000259" key="4">
    <source>
        <dbReference type="Pfam" id="PF20989"/>
    </source>
</evidence>
<dbReference type="InterPro" id="IPR048346">
    <property type="entry name" value="Sarcoglycan_N"/>
</dbReference>
<feature type="domain" description="Sarcoglycan alpha/epsilon second" evidence="4">
    <location>
        <begin position="125"/>
        <end position="249"/>
    </location>
</feature>
<reference evidence="5 6" key="1">
    <citation type="submission" date="2023-10" db="EMBL/GenBank/DDBJ databases">
        <title>Genomes of two closely related lineages of the louse Polyplax serrata with different host specificities.</title>
        <authorList>
            <person name="Martinu J."/>
            <person name="Tarabai H."/>
            <person name="Stefka J."/>
            <person name="Hypsa V."/>
        </authorList>
    </citation>
    <scope>NUCLEOTIDE SEQUENCE [LARGE SCALE GENOMIC DNA]</scope>
    <source>
        <strain evidence="5">HR10_N</strain>
    </source>
</reference>
<keyword evidence="1" id="KW-0472">Membrane</keyword>
<dbReference type="InterPro" id="IPR048347">
    <property type="entry name" value="Sarcoglycan_C"/>
</dbReference>
<dbReference type="EMBL" id="JAWJWE010000006">
    <property type="protein sequence ID" value="KAK6633036.1"/>
    <property type="molecule type" value="Genomic_DNA"/>
</dbReference>
<dbReference type="PANTHER" id="PTHR10132:SF14">
    <property type="entry name" value="SARCOGLYCAN ALPHA, ISOFORM C"/>
    <property type="match status" value="1"/>
</dbReference>
<evidence type="ECO:0008006" key="7">
    <source>
        <dbReference type="Google" id="ProtNLM"/>
    </source>
</evidence>
<dbReference type="PANTHER" id="PTHR10132">
    <property type="entry name" value="ALPHA-/EPSILON-SARCOGLYCAN FAMILY MEMBER"/>
    <property type="match status" value="1"/>
</dbReference>
<accession>A0AAN8NYI0</accession>
<comment type="caution">
    <text evidence="5">The sequence shown here is derived from an EMBL/GenBank/DDBJ whole genome shotgun (WGS) entry which is preliminary data.</text>
</comment>
<evidence type="ECO:0000313" key="6">
    <source>
        <dbReference type="Proteomes" id="UP001372834"/>
    </source>
</evidence>
<evidence type="ECO:0000256" key="2">
    <source>
        <dbReference type="SAM" id="SignalP"/>
    </source>
</evidence>
<keyword evidence="1" id="KW-1133">Transmembrane helix</keyword>
<dbReference type="AlphaFoldDB" id="A0AAN8NYI0"/>
<evidence type="ECO:0000259" key="3">
    <source>
        <dbReference type="Pfam" id="PF05510"/>
    </source>
</evidence>
<dbReference type="Proteomes" id="UP001372834">
    <property type="component" value="Unassembled WGS sequence"/>
</dbReference>
<evidence type="ECO:0000256" key="1">
    <source>
        <dbReference type="SAM" id="Phobius"/>
    </source>
</evidence>
<gene>
    <name evidence="5" type="ORF">RUM43_012779</name>
</gene>
<dbReference type="Pfam" id="PF05510">
    <property type="entry name" value="Sarcoglycan_2"/>
    <property type="match status" value="1"/>
</dbReference>
<keyword evidence="2" id="KW-0732">Signal</keyword>
<evidence type="ECO:0000313" key="5">
    <source>
        <dbReference type="EMBL" id="KAK6633036.1"/>
    </source>
</evidence>
<protein>
    <recommendedName>
        <fullName evidence="7">Epsilon-sarcoglycan</fullName>
    </recommendedName>
</protein>
<proteinExistence type="predicted"/>
<keyword evidence="1" id="KW-0812">Transmembrane</keyword>
<feature type="signal peptide" evidence="2">
    <location>
        <begin position="1"/>
        <end position="27"/>
    </location>
</feature>
<dbReference type="Pfam" id="PF20989">
    <property type="entry name" value="Sarcoglycan_2_C"/>
    <property type="match status" value="1"/>
</dbReference>
<dbReference type="InterPro" id="IPR008908">
    <property type="entry name" value="Sarcoglycan_alpha/epsilon"/>
</dbReference>
<dbReference type="GO" id="GO:0016012">
    <property type="term" value="C:sarcoglycan complex"/>
    <property type="evidence" value="ECO:0007669"/>
    <property type="project" value="InterPro"/>
</dbReference>
<feature type="transmembrane region" description="Helical" evidence="1">
    <location>
        <begin position="294"/>
        <end position="318"/>
    </location>
</feature>
<name>A0AAN8NYI0_POLSC</name>